<dbReference type="Pfam" id="PF03237">
    <property type="entry name" value="Terminase_6N"/>
    <property type="match status" value="1"/>
</dbReference>
<protein>
    <submittedName>
        <fullName evidence="3">Terminase family protein</fullName>
    </submittedName>
</protein>
<dbReference type="EMBL" id="CP126447">
    <property type="protein sequence ID" value="WIG00306.1"/>
    <property type="molecule type" value="Genomic_DNA"/>
</dbReference>
<reference evidence="3 4" key="1">
    <citation type="submission" date="2023-05" db="EMBL/GenBank/DDBJ databases">
        <title>Comparative genomics reveals the evidence of polycyclic aromatic hydrocarbons degradation in moderately halophilic genus Pontibacillus.</title>
        <authorList>
            <person name="Yang H."/>
            <person name="Qian Z."/>
        </authorList>
    </citation>
    <scope>NUCLEOTIDE SEQUENCE [LARGE SCALE GENOMIC DNA]</scope>
    <source>
        <strain evidence="4">HN14</strain>
        <plasmid evidence="3 4">unnamed</plasmid>
    </source>
</reference>
<name>A0ABY8V2X6_9BACI</name>
<evidence type="ECO:0000259" key="2">
    <source>
        <dbReference type="Pfam" id="PF17289"/>
    </source>
</evidence>
<sequence>MSKAELYNQLKKDEIMKSLAREQFLYYFLYTHKDKMDVKLGKHHYYFGDIADKLISGEVKKVLIDVPPQHGKSVFWTETFPSYFIQKNPGKSAMVTGYGKELVERFGENNRSKIQQYGEDLFGTKMSKSTSSKTNWKLDDGRTGLLSKTIDSGLNGSPGDLIIVDDPYKNMKEAIKGQKKKDIISNFESVILMRLGGDVRIVVIHTRWTEDDLIGRQLARENHDWLHIHIPLLAEEGDVLGRKPGEALFPEIGKDEVWAEGMRKQVSNKVFNSLMQGNPLADDGDVFKKEYFIYYDVEPDEFEEYYIGWDTNGKKTENGDCAVGQVWGKKNEQLFLLDQYRDRPSYTELRDEFEKMYLKYADKKPKVIVEDKQLGQGLVQRYEFDRRRDKKDRIYRDGVEMTDMDIIGVNPTGDKDVRIDESSVMYREGKVVIPRYKHFTDDFVTEVTQYPNYPTKDIPDVVAMILEIAFGEQMKKTRISIGGRDL</sequence>
<keyword evidence="3" id="KW-0614">Plasmid</keyword>
<gene>
    <name evidence="3" type="ORF">QNI29_20885</name>
</gene>
<geneLocation type="plasmid" evidence="3 4">
    <name>unnamed</name>
</geneLocation>
<evidence type="ECO:0000313" key="4">
    <source>
        <dbReference type="Proteomes" id="UP001236652"/>
    </source>
</evidence>
<evidence type="ECO:0000313" key="3">
    <source>
        <dbReference type="EMBL" id="WIG00306.1"/>
    </source>
</evidence>
<dbReference type="RefSeq" id="WP_284527007.1">
    <property type="nucleotide sequence ID" value="NZ_CP126447.1"/>
</dbReference>
<dbReference type="Proteomes" id="UP001236652">
    <property type="component" value="Plasmid unnamed"/>
</dbReference>
<dbReference type="Pfam" id="PF17289">
    <property type="entry name" value="Terminase_6C"/>
    <property type="match status" value="1"/>
</dbReference>
<organism evidence="3 4">
    <name type="scientific">Pontibacillus chungwhensis</name>
    <dbReference type="NCBI Taxonomy" id="265426"/>
    <lineage>
        <taxon>Bacteria</taxon>
        <taxon>Bacillati</taxon>
        <taxon>Bacillota</taxon>
        <taxon>Bacilli</taxon>
        <taxon>Bacillales</taxon>
        <taxon>Bacillaceae</taxon>
        <taxon>Pontibacillus</taxon>
    </lineage>
</organism>
<evidence type="ECO:0000256" key="1">
    <source>
        <dbReference type="ARBA" id="ARBA00022612"/>
    </source>
</evidence>
<proteinExistence type="predicted"/>
<dbReference type="InterPro" id="IPR035421">
    <property type="entry name" value="Terminase_6C"/>
</dbReference>
<keyword evidence="4" id="KW-1185">Reference proteome</keyword>
<accession>A0ABY8V2X6</accession>
<feature type="domain" description="Terminase large subunit gp17-like C-terminal" evidence="2">
    <location>
        <begin position="307"/>
        <end position="444"/>
    </location>
</feature>
<keyword evidence="1" id="KW-1188">Viral release from host cell</keyword>